<evidence type="ECO:0000256" key="5">
    <source>
        <dbReference type="ARBA" id="ARBA00024207"/>
    </source>
</evidence>
<dbReference type="GO" id="GO:0016787">
    <property type="term" value="F:hydrolase activity"/>
    <property type="evidence" value="ECO:0007669"/>
    <property type="project" value="UniProtKB-KW"/>
</dbReference>
<dbReference type="Pfam" id="PF01934">
    <property type="entry name" value="HepT-like"/>
    <property type="match status" value="1"/>
</dbReference>
<dbReference type="GO" id="GO:0110001">
    <property type="term" value="C:toxin-antitoxin complex"/>
    <property type="evidence" value="ECO:0007669"/>
    <property type="project" value="InterPro"/>
</dbReference>
<protein>
    <recommendedName>
        <fullName evidence="8">DUF86 domain-containing protein</fullName>
    </recommendedName>
</protein>
<comment type="caution">
    <text evidence="6">The sequence shown here is derived from an EMBL/GenBank/DDBJ whole genome shotgun (WGS) entry which is preliminary data.</text>
</comment>
<dbReference type="Gene3D" id="1.20.120.580">
    <property type="entry name" value="bsu32300-like"/>
    <property type="match status" value="1"/>
</dbReference>
<evidence type="ECO:0008006" key="8">
    <source>
        <dbReference type="Google" id="ProtNLM"/>
    </source>
</evidence>
<dbReference type="InterPro" id="IPR037038">
    <property type="entry name" value="HepT-like_sf"/>
</dbReference>
<evidence type="ECO:0000313" key="6">
    <source>
        <dbReference type="EMBL" id="KXB04725.1"/>
    </source>
</evidence>
<sequence length="66" mass="7822">MLIFFNVLEENKTINTSLCNELKEKAGFRNVLAHEYANIINEKVYKHLQELEVFEKFAKTISEKFL</sequence>
<dbReference type="Proteomes" id="UP000070311">
    <property type="component" value="Unassembled WGS sequence"/>
</dbReference>
<evidence type="ECO:0000256" key="1">
    <source>
        <dbReference type="ARBA" id="ARBA00022553"/>
    </source>
</evidence>
<keyword evidence="7" id="KW-1185">Reference proteome</keyword>
<keyword evidence="2" id="KW-1277">Toxin-antitoxin system</keyword>
<comment type="similarity">
    <text evidence="5">Belongs to the HepT RNase toxin family.</text>
</comment>
<accession>A0A133VE69</accession>
<dbReference type="GO" id="GO:0004540">
    <property type="term" value="F:RNA nuclease activity"/>
    <property type="evidence" value="ECO:0007669"/>
    <property type="project" value="InterPro"/>
</dbReference>
<evidence type="ECO:0000313" key="7">
    <source>
        <dbReference type="Proteomes" id="UP000070311"/>
    </source>
</evidence>
<proteinExistence type="inferred from homology"/>
<evidence type="ECO:0000256" key="4">
    <source>
        <dbReference type="ARBA" id="ARBA00022801"/>
    </source>
</evidence>
<evidence type="ECO:0000256" key="3">
    <source>
        <dbReference type="ARBA" id="ARBA00022722"/>
    </source>
</evidence>
<keyword evidence="4" id="KW-0378">Hydrolase</keyword>
<dbReference type="EMBL" id="LHYD01000046">
    <property type="protein sequence ID" value="KXB04725.1"/>
    <property type="molecule type" value="Genomic_DNA"/>
</dbReference>
<name>A0A133VE69_9EURY</name>
<keyword evidence="3" id="KW-0540">Nuclease</keyword>
<organism evidence="6 7">
    <name type="scientific">candidate division MSBL1 archaeon SCGC-AAA382A13</name>
    <dbReference type="NCBI Taxonomy" id="1698279"/>
    <lineage>
        <taxon>Archaea</taxon>
        <taxon>Methanobacteriati</taxon>
        <taxon>Methanobacteriota</taxon>
        <taxon>candidate division MSBL1</taxon>
    </lineage>
</organism>
<dbReference type="AlphaFoldDB" id="A0A133VE69"/>
<reference evidence="6 7" key="1">
    <citation type="journal article" date="2016" name="Sci. Rep.">
        <title>Metabolic traits of an uncultured archaeal lineage -MSBL1- from brine pools of the Red Sea.</title>
        <authorList>
            <person name="Mwirichia R."/>
            <person name="Alam I."/>
            <person name="Rashid M."/>
            <person name="Vinu M."/>
            <person name="Ba-Alawi W."/>
            <person name="Anthony Kamau A."/>
            <person name="Kamanda Ngugi D."/>
            <person name="Goker M."/>
            <person name="Klenk H.P."/>
            <person name="Bajic V."/>
            <person name="Stingl U."/>
        </authorList>
    </citation>
    <scope>NUCLEOTIDE SEQUENCE [LARGE SCALE GENOMIC DNA]</scope>
    <source>
        <strain evidence="6">SCGC-AAA382A13</strain>
    </source>
</reference>
<keyword evidence="1" id="KW-0597">Phosphoprotein</keyword>
<dbReference type="InterPro" id="IPR008201">
    <property type="entry name" value="HepT-like"/>
</dbReference>
<gene>
    <name evidence="6" type="ORF">AKJ50_02085</name>
</gene>
<evidence type="ECO:0000256" key="2">
    <source>
        <dbReference type="ARBA" id="ARBA00022649"/>
    </source>
</evidence>